<name>A0A7W5GRA3_9ACTN</name>
<evidence type="ECO:0000313" key="3">
    <source>
        <dbReference type="EMBL" id="MBB3172083.1"/>
    </source>
</evidence>
<dbReference type="AlphaFoldDB" id="A0A7W5GRA3"/>
<keyword evidence="2" id="KW-0732">Signal</keyword>
<feature type="compositionally biased region" description="Low complexity" evidence="1">
    <location>
        <begin position="263"/>
        <end position="279"/>
    </location>
</feature>
<reference evidence="3 4" key="1">
    <citation type="submission" date="2020-08" db="EMBL/GenBank/DDBJ databases">
        <title>Sequencing the genomes of 1000 actinobacteria strains.</title>
        <authorList>
            <person name="Klenk H.-P."/>
        </authorList>
    </citation>
    <scope>NUCLEOTIDE SEQUENCE [LARGE SCALE GENOMIC DNA]</scope>
    <source>
        <strain evidence="3 4">DSM 22242</strain>
    </source>
</reference>
<feature type="chain" id="PRO_5038627814" description="DNA polymerase III subunit gamma/tau" evidence="2">
    <location>
        <begin position="31"/>
        <end position="295"/>
    </location>
</feature>
<feature type="non-terminal residue" evidence="3">
    <location>
        <position position="1"/>
    </location>
</feature>
<evidence type="ECO:0000313" key="4">
    <source>
        <dbReference type="Proteomes" id="UP000530850"/>
    </source>
</evidence>
<gene>
    <name evidence="3" type="ORF">FHR31_001916</name>
</gene>
<evidence type="ECO:0008006" key="5">
    <source>
        <dbReference type="Google" id="ProtNLM"/>
    </source>
</evidence>
<feature type="compositionally biased region" description="Low complexity" evidence="1">
    <location>
        <begin position="31"/>
        <end position="47"/>
    </location>
</feature>
<feature type="compositionally biased region" description="Basic residues" evidence="1">
    <location>
        <begin position="280"/>
        <end position="289"/>
    </location>
</feature>
<evidence type="ECO:0000256" key="2">
    <source>
        <dbReference type="SAM" id="SignalP"/>
    </source>
</evidence>
<feature type="signal peptide" evidence="2">
    <location>
        <begin position="1"/>
        <end position="30"/>
    </location>
</feature>
<protein>
    <recommendedName>
        <fullName evidence="5">DNA polymerase III subunit gamma/tau</fullName>
    </recommendedName>
</protein>
<proteinExistence type="predicted"/>
<evidence type="ECO:0000256" key="1">
    <source>
        <dbReference type="SAM" id="MobiDB-lite"/>
    </source>
</evidence>
<organism evidence="3 4">
    <name type="scientific">Parvibacter caecicola</name>
    <dbReference type="NCBI Taxonomy" id="747645"/>
    <lineage>
        <taxon>Bacteria</taxon>
        <taxon>Bacillati</taxon>
        <taxon>Actinomycetota</taxon>
        <taxon>Coriobacteriia</taxon>
        <taxon>Coriobacteriales</taxon>
        <taxon>Coriobacteriaceae</taxon>
        <taxon>Parvibacter</taxon>
    </lineage>
</organism>
<dbReference type="Proteomes" id="UP000530850">
    <property type="component" value="Unassembled WGS sequence"/>
</dbReference>
<comment type="caution">
    <text evidence="3">The sequence shown here is derived from an EMBL/GenBank/DDBJ whole genome shotgun (WGS) entry which is preliminary data.</text>
</comment>
<sequence length="295" mass="29197">GLAPVMAAAAPVASAPVAAPVAPAPAPAMAPAPTAAPAASTPAASSAPAVAPVPAPAAAAQPAAVGAAGPAPVQAASTPLAASCSGAMVEGLVEVLKNPATLQRMWQNAMASIKKANPAHAVLFFNTRPVLDADKGVLIIEVDASNAFAANALQKPEVQNELQQCLDAAAGAPVVFCLQKKEGVSGGAPAASIGSPVPSAPRPLPFRRSSGPGPCGSGRPRAGGPRGNAPRGISRRFPQPALLRRSSACGTRPRRARPGAPGPGFRRSAPGPCTCARSPRAPRRPRPGRRPAPTS</sequence>
<feature type="region of interest" description="Disordered" evidence="1">
    <location>
        <begin position="187"/>
        <end position="295"/>
    </location>
</feature>
<dbReference type="EMBL" id="JACHYA010000008">
    <property type="protein sequence ID" value="MBB3172083.1"/>
    <property type="molecule type" value="Genomic_DNA"/>
</dbReference>
<feature type="compositionally biased region" description="Low complexity" evidence="1">
    <location>
        <begin position="206"/>
        <end position="232"/>
    </location>
</feature>
<accession>A0A7W5GRA3</accession>
<feature type="region of interest" description="Disordered" evidence="1">
    <location>
        <begin position="23"/>
        <end position="47"/>
    </location>
</feature>